<feature type="transmembrane region" description="Helical" evidence="2">
    <location>
        <begin position="106"/>
        <end position="125"/>
    </location>
</feature>
<dbReference type="AlphaFoldDB" id="A0A2S5RG08"/>
<reference evidence="3 4" key="1">
    <citation type="submission" date="2017-11" db="EMBL/GenBank/DDBJ databases">
        <title>Genome sequence of Mesoplasma corruscae ELCA-2 (ATCC 49579).</title>
        <authorList>
            <person name="Lo W.-S."/>
            <person name="Kuo C.-H."/>
        </authorList>
    </citation>
    <scope>NUCLEOTIDE SEQUENCE [LARGE SCALE GENOMIC DNA]</scope>
    <source>
        <strain evidence="3 4">ELCA-2</strain>
    </source>
</reference>
<dbReference type="Proteomes" id="UP000239785">
    <property type="component" value="Unassembled WGS sequence"/>
</dbReference>
<keyword evidence="2" id="KW-0472">Membrane</keyword>
<evidence type="ECO:0000256" key="2">
    <source>
        <dbReference type="SAM" id="Phobius"/>
    </source>
</evidence>
<feature type="transmembrane region" description="Helical" evidence="2">
    <location>
        <begin position="6"/>
        <end position="34"/>
    </location>
</feature>
<gene>
    <name evidence="3" type="ORF">MCORR_v1c05310</name>
</gene>
<dbReference type="EMBL" id="PHNF01000002">
    <property type="protein sequence ID" value="PPE06227.1"/>
    <property type="molecule type" value="Genomic_DNA"/>
</dbReference>
<keyword evidence="2" id="KW-1133">Transmembrane helix</keyword>
<protein>
    <submittedName>
        <fullName evidence="3">Uncharacterized protein</fullName>
    </submittedName>
</protein>
<dbReference type="RefSeq" id="WP_104208069.1">
    <property type="nucleotide sequence ID" value="NZ_PHNF01000002.1"/>
</dbReference>
<feature type="transmembrane region" description="Helical" evidence="2">
    <location>
        <begin position="55"/>
        <end position="80"/>
    </location>
</feature>
<feature type="coiled-coil region" evidence="1">
    <location>
        <begin position="147"/>
        <end position="177"/>
    </location>
</feature>
<name>A0A2S5RG08_9MOLU</name>
<accession>A0A2S5RG08</accession>
<sequence length="202" mass="24027">METKAWILTGIISLLLVMVGGVLLVRIFVVRVMLQKIIEKQMLVNHKKNIQEFNRASLIIIGGVIMICELGFLIFGLLYYPLAITIFYIQYVQPNDPIKPEQWVDIFYFMFAWCIGVIPWVIWTIRYYAKNTPIYLLANKAKYKWVRQAIIKELQKVDQQIKNINKTQKEIREILIEEKEKLILIQNKRKYLLQLMHQNNLK</sequence>
<organism evidence="3 4">
    <name type="scientific">Mesoplasma corruscae</name>
    <dbReference type="NCBI Taxonomy" id="216874"/>
    <lineage>
        <taxon>Bacteria</taxon>
        <taxon>Bacillati</taxon>
        <taxon>Mycoplasmatota</taxon>
        <taxon>Mollicutes</taxon>
        <taxon>Entomoplasmatales</taxon>
        <taxon>Entomoplasmataceae</taxon>
        <taxon>Mesoplasma</taxon>
    </lineage>
</organism>
<keyword evidence="2" id="KW-0812">Transmembrane</keyword>
<evidence type="ECO:0000256" key="1">
    <source>
        <dbReference type="SAM" id="Coils"/>
    </source>
</evidence>
<evidence type="ECO:0000313" key="4">
    <source>
        <dbReference type="Proteomes" id="UP000239785"/>
    </source>
</evidence>
<comment type="caution">
    <text evidence="3">The sequence shown here is derived from an EMBL/GenBank/DDBJ whole genome shotgun (WGS) entry which is preliminary data.</text>
</comment>
<keyword evidence="4" id="KW-1185">Reference proteome</keyword>
<proteinExistence type="predicted"/>
<evidence type="ECO:0000313" key="3">
    <source>
        <dbReference type="EMBL" id="PPE06227.1"/>
    </source>
</evidence>
<keyword evidence="1" id="KW-0175">Coiled coil</keyword>